<protein>
    <submittedName>
        <fullName evidence="2">Transposase InsH, N-terminal</fullName>
    </submittedName>
</protein>
<dbReference type="InterPro" id="IPR008490">
    <property type="entry name" value="Transposase_InsH_N"/>
</dbReference>
<proteinExistence type="predicted"/>
<reference evidence="2 3" key="1">
    <citation type="submission" date="2015-03" db="EMBL/GenBank/DDBJ databases">
        <authorList>
            <person name="Murphy D."/>
        </authorList>
    </citation>
    <scope>NUCLEOTIDE SEQUENCE [LARGE SCALE GENOMIC DNA]</scope>
    <source>
        <strain evidence="2 3">OL-4</strain>
    </source>
</reference>
<evidence type="ECO:0000259" key="1">
    <source>
        <dbReference type="Pfam" id="PF05598"/>
    </source>
</evidence>
<evidence type="ECO:0000313" key="3">
    <source>
        <dbReference type="Proteomes" id="UP000045545"/>
    </source>
</evidence>
<accession>A0A0E3W2Q3</accession>
<organism evidence="2 3">
    <name type="scientific">Syntrophomonas zehnderi OL-4</name>
    <dbReference type="NCBI Taxonomy" id="690567"/>
    <lineage>
        <taxon>Bacteria</taxon>
        <taxon>Bacillati</taxon>
        <taxon>Bacillota</taxon>
        <taxon>Clostridia</taxon>
        <taxon>Eubacteriales</taxon>
        <taxon>Syntrophomonadaceae</taxon>
        <taxon>Syntrophomonas</taxon>
    </lineage>
</organism>
<dbReference type="STRING" id="690567.585"/>
<dbReference type="Pfam" id="PF05598">
    <property type="entry name" value="DUF772"/>
    <property type="match status" value="1"/>
</dbReference>
<dbReference type="AlphaFoldDB" id="A0A0E3W2Q3"/>
<dbReference type="Proteomes" id="UP000045545">
    <property type="component" value="Unassembled WGS sequence"/>
</dbReference>
<dbReference type="EMBL" id="CGIH01000008">
    <property type="protein sequence ID" value="CFX14085.1"/>
    <property type="molecule type" value="Genomic_DNA"/>
</dbReference>
<gene>
    <name evidence="2" type="ORF">585</name>
</gene>
<feature type="domain" description="Transposase InsH N-terminal" evidence="1">
    <location>
        <begin position="16"/>
        <end position="85"/>
    </location>
</feature>
<sequence length="118" mass="13852">MLVKNVFRQNSFYTALYQMIPDNHILKQIDSAIDLSFVNDLLADRYCKNFGRPAKEPEMMLRIQILKYLYNLSDEQLIQDLSVKMQIEGTNIKFGQLKNREVTKPIITFGLSAIFRFQ</sequence>
<name>A0A0E3W2Q3_9FIRM</name>
<keyword evidence="3" id="KW-1185">Reference proteome</keyword>
<evidence type="ECO:0000313" key="2">
    <source>
        <dbReference type="EMBL" id="CFX14085.1"/>
    </source>
</evidence>